<organism evidence="1 2">
    <name type="scientific">Halorussus limi</name>
    <dbReference type="NCBI Taxonomy" id="2938695"/>
    <lineage>
        <taxon>Archaea</taxon>
        <taxon>Methanobacteriati</taxon>
        <taxon>Methanobacteriota</taxon>
        <taxon>Stenosarchaea group</taxon>
        <taxon>Halobacteria</taxon>
        <taxon>Halobacteriales</taxon>
        <taxon>Haladaptataceae</taxon>
        <taxon>Halorussus</taxon>
    </lineage>
</organism>
<dbReference type="EMBL" id="CP096659">
    <property type="protein sequence ID" value="UPV75960.1"/>
    <property type="molecule type" value="Genomic_DNA"/>
</dbReference>
<evidence type="ECO:0000313" key="1">
    <source>
        <dbReference type="EMBL" id="UPV75960.1"/>
    </source>
</evidence>
<evidence type="ECO:0000313" key="2">
    <source>
        <dbReference type="Proteomes" id="UP000830729"/>
    </source>
</evidence>
<reference evidence="1 2" key="1">
    <citation type="submission" date="2022-04" db="EMBL/GenBank/DDBJ databases">
        <title>Diverse halophilic archaea isolated from saline environments.</title>
        <authorList>
            <person name="Cui H.-L."/>
        </authorList>
    </citation>
    <scope>NUCLEOTIDE SEQUENCE [LARGE SCALE GENOMIC DNA]</scope>
    <source>
        <strain evidence="1 2">XZYJT49</strain>
    </source>
</reference>
<keyword evidence="2" id="KW-1185">Reference proteome</keyword>
<dbReference type="InterPro" id="IPR004155">
    <property type="entry name" value="PBS_lyase_HEAT"/>
</dbReference>
<proteinExistence type="predicted"/>
<dbReference type="Proteomes" id="UP000830729">
    <property type="component" value="Chromosome"/>
</dbReference>
<dbReference type="KEGG" id="halx:M0R89_07840"/>
<dbReference type="SUPFAM" id="SSF48371">
    <property type="entry name" value="ARM repeat"/>
    <property type="match status" value="1"/>
</dbReference>
<name>A0A8U0HXZ4_9EURY</name>
<dbReference type="Gene3D" id="1.25.10.10">
    <property type="entry name" value="Leucine-rich Repeat Variant"/>
    <property type="match status" value="1"/>
</dbReference>
<dbReference type="RefSeq" id="WP_248651997.1">
    <property type="nucleotide sequence ID" value="NZ_CP096659.1"/>
</dbReference>
<dbReference type="AlphaFoldDB" id="A0A8U0HXZ4"/>
<gene>
    <name evidence="1" type="ORF">M0R89_07840</name>
</gene>
<dbReference type="GeneID" id="72185101"/>
<sequence>MDARLPVEIVEREPSAVYRGTVYDQDVVVRADGSDFRVFDKNAVVTPVMVGTTRNIDLHVWGYEATIGLADERRGLEPGEHGFTVRGAVNDLERELLDVGPGTVKIDVEDLPDGTEEGDFVELRAACAKYLSDVAGRRNYEERYEYFLERLRDDDPDVRAEAAKYLAERGSTRCLDALISTAEDDPVPEVRAAATQALGVIGAATSTSSEDAAPRIRRSLERVREDEAEAVREAVRDAEEAFEDYDAASALVLK</sequence>
<dbReference type="InterPro" id="IPR016024">
    <property type="entry name" value="ARM-type_fold"/>
</dbReference>
<dbReference type="SMART" id="SM00567">
    <property type="entry name" value="EZ_HEAT"/>
    <property type="match status" value="2"/>
</dbReference>
<accession>A0A8U0HXZ4</accession>
<dbReference type="InterPro" id="IPR011989">
    <property type="entry name" value="ARM-like"/>
</dbReference>
<protein>
    <submittedName>
        <fullName evidence="1">HEAT repeat domain-containing protein</fullName>
    </submittedName>
</protein>
<dbReference type="Pfam" id="PF13646">
    <property type="entry name" value="HEAT_2"/>
    <property type="match status" value="1"/>
</dbReference>